<evidence type="ECO:0000313" key="2">
    <source>
        <dbReference type="EMBL" id="GEB53706.1"/>
    </source>
</evidence>
<protein>
    <submittedName>
        <fullName evidence="2">Uncharacterized protein</fullName>
    </submittedName>
</protein>
<evidence type="ECO:0000313" key="3">
    <source>
        <dbReference type="Proteomes" id="UP000319210"/>
    </source>
</evidence>
<keyword evidence="1" id="KW-0472">Membrane</keyword>
<keyword evidence="3" id="KW-1185">Reference proteome</keyword>
<evidence type="ECO:0000256" key="1">
    <source>
        <dbReference type="SAM" id="Phobius"/>
    </source>
</evidence>
<sequence length="73" mass="7720">MAAPATRTSTEQRPRAAKGVQTRVPWWGLLLPALGFALLLGLLMGGGEAAAAQHRTESPVLTFLAEVRDALLP</sequence>
<dbReference type="Proteomes" id="UP000319210">
    <property type="component" value="Unassembled WGS sequence"/>
</dbReference>
<dbReference type="EMBL" id="BJMM01000060">
    <property type="protein sequence ID" value="GEB53706.1"/>
    <property type="molecule type" value="Genomic_DNA"/>
</dbReference>
<reference evidence="2 3" key="1">
    <citation type="submission" date="2019-06" db="EMBL/GenBank/DDBJ databases">
        <title>Whole genome shotgun sequence of Streptomyces cacaoi subsp. cacaoi NBRC 12748.</title>
        <authorList>
            <person name="Hosoyama A."/>
            <person name="Uohara A."/>
            <person name="Ohji S."/>
            <person name="Ichikawa N."/>
        </authorList>
    </citation>
    <scope>NUCLEOTIDE SEQUENCE [LARGE SCALE GENOMIC DNA]</scope>
    <source>
        <strain evidence="2 3">NBRC 12748</strain>
    </source>
</reference>
<proteinExistence type="predicted"/>
<gene>
    <name evidence="2" type="ORF">SCA03_62570</name>
</gene>
<accession>A0A4Y3R7J0</accession>
<keyword evidence="1" id="KW-1133">Transmembrane helix</keyword>
<feature type="transmembrane region" description="Helical" evidence="1">
    <location>
        <begin position="24"/>
        <end position="45"/>
    </location>
</feature>
<organism evidence="2 3">
    <name type="scientific">Streptomyces cacaoi</name>
    <dbReference type="NCBI Taxonomy" id="1898"/>
    <lineage>
        <taxon>Bacteria</taxon>
        <taxon>Bacillati</taxon>
        <taxon>Actinomycetota</taxon>
        <taxon>Actinomycetes</taxon>
        <taxon>Kitasatosporales</taxon>
        <taxon>Streptomycetaceae</taxon>
        <taxon>Streptomyces</taxon>
    </lineage>
</organism>
<dbReference type="RefSeq" id="WP_030885035.1">
    <property type="nucleotide sequence ID" value="NZ_BJMM01000060.1"/>
</dbReference>
<dbReference type="AlphaFoldDB" id="A0A4Y3R7J0"/>
<comment type="caution">
    <text evidence="2">The sequence shown here is derived from an EMBL/GenBank/DDBJ whole genome shotgun (WGS) entry which is preliminary data.</text>
</comment>
<keyword evidence="1" id="KW-0812">Transmembrane</keyword>
<name>A0A4Y3R7J0_STRCI</name>